<keyword evidence="3" id="KW-1185">Reference proteome</keyword>
<evidence type="ECO:0000313" key="3">
    <source>
        <dbReference type="Proteomes" id="UP000196877"/>
    </source>
</evidence>
<dbReference type="GeneID" id="92853614"/>
<sequence>MKIQFCQSCSMPMADGLAGTEKDGAKSPDYCKYCYVNGVFTQPDASLEDMIDSCVPHMKDEGRTEEEARVLLKSTLPYLKRWKSPAEKTGGGAE</sequence>
<name>A0ABM6LHZ9_9BACI</name>
<dbReference type="Pfam" id="PF12674">
    <property type="entry name" value="Zn_ribbon_2"/>
    <property type="match status" value="1"/>
</dbReference>
<dbReference type="RefSeq" id="WP_006636173.1">
    <property type="nucleotide sequence ID" value="NZ_BORD01000006.1"/>
</dbReference>
<accession>A0ABM6LHZ9</accession>
<evidence type="ECO:0000259" key="1">
    <source>
        <dbReference type="Pfam" id="PF12674"/>
    </source>
</evidence>
<gene>
    <name evidence="2" type="ORF">S101395_02436</name>
</gene>
<feature type="domain" description="Putative zinc ribbon" evidence="1">
    <location>
        <begin position="5"/>
        <end position="83"/>
    </location>
</feature>
<proteinExistence type="predicted"/>
<dbReference type="InterPro" id="IPR025868">
    <property type="entry name" value="Zn_ribbon_dom_put"/>
</dbReference>
<organism evidence="2 3">
    <name type="scientific">Bacillus sonorensis</name>
    <dbReference type="NCBI Taxonomy" id="119858"/>
    <lineage>
        <taxon>Bacteria</taxon>
        <taxon>Bacillati</taxon>
        <taxon>Bacillota</taxon>
        <taxon>Bacilli</taxon>
        <taxon>Bacillales</taxon>
        <taxon>Bacillaceae</taxon>
        <taxon>Bacillus</taxon>
    </lineage>
</organism>
<dbReference type="EMBL" id="CP021920">
    <property type="protein sequence ID" value="ASB88943.1"/>
    <property type="molecule type" value="Genomic_DNA"/>
</dbReference>
<evidence type="ECO:0000313" key="2">
    <source>
        <dbReference type="EMBL" id="ASB88943.1"/>
    </source>
</evidence>
<protein>
    <recommendedName>
        <fullName evidence="1">Putative zinc ribbon domain-containing protein</fullName>
    </recommendedName>
</protein>
<dbReference type="Proteomes" id="UP000196877">
    <property type="component" value="Chromosome"/>
</dbReference>
<reference evidence="2 3" key="1">
    <citation type="submission" date="2017-06" db="EMBL/GenBank/DDBJ databases">
        <title>Genome sequence of Bacillus sonorensis strain SRCM101395.</title>
        <authorList>
            <person name="Cho S.H."/>
        </authorList>
    </citation>
    <scope>NUCLEOTIDE SEQUENCE [LARGE SCALE GENOMIC DNA]</scope>
    <source>
        <strain evidence="2 3">SRCM101395</strain>
    </source>
</reference>